<sequence length="395" mass="45894">MKKIAIINEKCKYYIGFIKNLFTQYSKFFLHEIKFHNRKSLAKICRQILIIIGLILISLQLVAMIYQQKFESYIKGQVVKYNDELQKSGYNLSFSNIESKFKPFGVKMAIKDLVIKKSDDFYAKTRLINASCNIFSCMTGLLKIVPDVSIEFKMDKISKDVMLLSFQSPAVFIFKNNRSKTYIYSNMQKYNIINMTKMEKISFVKSSIFTFDKVNHSDDVKKFKILFNFESNDIFNIDYYFGNSKTLFFDTGLLAISLDVNGYFVDKKVHTPDLFNINFNKFNIKTSEFKIETNANLKTKGGWNSLEVNGNFDIYNFDNFIDYIGTMALNNVEVENILIVKKIIPKILNTTIPDLTNSSRNKNVKLKITSNPETKDIYINKKPLKLIIFDLISNV</sequence>
<gene>
    <name evidence="2" type="ORF">Deia_00325</name>
</gene>
<evidence type="ECO:0000313" key="2">
    <source>
        <dbReference type="EMBL" id="QED23132.1"/>
    </source>
</evidence>
<organism evidence="2 3">
    <name type="scientific">Candidatus Deianiraea vastatrix</name>
    <dbReference type="NCBI Taxonomy" id="2163644"/>
    <lineage>
        <taxon>Bacteria</taxon>
        <taxon>Pseudomonadati</taxon>
        <taxon>Pseudomonadota</taxon>
        <taxon>Alphaproteobacteria</taxon>
        <taxon>Rickettsiales</taxon>
        <taxon>Candidatus Deianiraeaceae</taxon>
        <taxon>Candidatus Deianiraea</taxon>
    </lineage>
</organism>
<keyword evidence="1" id="KW-0472">Membrane</keyword>
<dbReference type="AlphaFoldDB" id="A0A5B8XCT9"/>
<keyword evidence="3" id="KW-1185">Reference proteome</keyword>
<name>A0A5B8XCT9_9RICK</name>
<feature type="transmembrane region" description="Helical" evidence="1">
    <location>
        <begin position="48"/>
        <end position="66"/>
    </location>
</feature>
<evidence type="ECO:0000256" key="1">
    <source>
        <dbReference type="SAM" id="Phobius"/>
    </source>
</evidence>
<dbReference type="EMBL" id="CP029077">
    <property type="protein sequence ID" value="QED23132.1"/>
    <property type="molecule type" value="Genomic_DNA"/>
</dbReference>
<keyword evidence="1" id="KW-1133">Transmembrane helix</keyword>
<evidence type="ECO:0000313" key="3">
    <source>
        <dbReference type="Proteomes" id="UP000321934"/>
    </source>
</evidence>
<keyword evidence="1" id="KW-0812">Transmembrane</keyword>
<proteinExistence type="predicted"/>
<protein>
    <submittedName>
        <fullName evidence="2">Uncharacterized protein</fullName>
    </submittedName>
</protein>
<reference evidence="2 3" key="1">
    <citation type="journal article" date="2019" name="ISME J.">
        <title>Deianiraea, an extracellular bacterium associated with the ciliate Paramecium, suggests an alternative scenario for the evolution of Rickettsiales.</title>
        <authorList>
            <person name="Castelli M."/>
            <person name="Sabaneyeva E."/>
            <person name="Lanzoni O."/>
            <person name="Lebedeva N."/>
            <person name="Floriano A.M."/>
            <person name="Gaiarsa S."/>
            <person name="Benken K."/>
            <person name="Modeo L."/>
            <person name="Bandi C."/>
            <person name="Potekhin A."/>
            <person name="Sassera D."/>
            <person name="Petroni G."/>
        </authorList>
    </citation>
    <scope>NUCLEOTIDE SEQUENCE [LARGE SCALE GENOMIC DNA]</scope>
    <source>
        <strain evidence="2">CyL4-1</strain>
    </source>
</reference>
<accession>A0A5B8XCT9</accession>
<dbReference type="Proteomes" id="UP000321934">
    <property type="component" value="Chromosome"/>
</dbReference>